<dbReference type="PANTHER" id="PTHR48258">
    <property type="entry name" value="DUF4218 DOMAIN-CONTAINING PROTEIN-RELATED"/>
    <property type="match status" value="1"/>
</dbReference>
<dbReference type="PANTHER" id="PTHR48258:SF4">
    <property type="entry name" value="DUF4216 DOMAIN-CONTAINING PROTEIN"/>
    <property type="match status" value="1"/>
</dbReference>
<organism evidence="2 3">
    <name type="scientific">Solanum verrucosum</name>
    <dbReference type="NCBI Taxonomy" id="315347"/>
    <lineage>
        <taxon>Eukaryota</taxon>
        <taxon>Viridiplantae</taxon>
        <taxon>Streptophyta</taxon>
        <taxon>Embryophyta</taxon>
        <taxon>Tracheophyta</taxon>
        <taxon>Spermatophyta</taxon>
        <taxon>Magnoliopsida</taxon>
        <taxon>eudicotyledons</taxon>
        <taxon>Gunneridae</taxon>
        <taxon>Pentapetalae</taxon>
        <taxon>asterids</taxon>
        <taxon>lamiids</taxon>
        <taxon>Solanales</taxon>
        <taxon>Solanaceae</taxon>
        <taxon>Solanoideae</taxon>
        <taxon>Solaneae</taxon>
        <taxon>Solanum</taxon>
    </lineage>
</organism>
<accession>A0AAF0ZRU7</accession>
<name>A0AAF0ZRU7_SOLVR</name>
<protein>
    <recommendedName>
        <fullName evidence="1">DUF4218 domain-containing protein</fullName>
    </recommendedName>
</protein>
<dbReference type="InterPro" id="IPR025452">
    <property type="entry name" value="DUF4218"/>
</dbReference>
<proteinExistence type="predicted"/>
<evidence type="ECO:0000259" key="1">
    <source>
        <dbReference type="Pfam" id="PF13960"/>
    </source>
</evidence>
<dbReference type="Proteomes" id="UP001234989">
    <property type="component" value="Chromosome 10"/>
</dbReference>
<sequence length="182" mass="20779">MPDGYASNLGKRVDIERGILHGMKSHDCHAFMEQLLSIAFCGLPENIWKPMTEINLFFKDLCSSTLRVENLVRMAKNIVVISNKLEKILSPGFFDVMEHLLIHIVHEALLGGPVQYRWMYPFERPNRHDATGNDPAVQSLSIFNQPGKGSKKRTLRKLTEKEKKSAELHVLLNCPKVQPFLE</sequence>
<evidence type="ECO:0000313" key="2">
    <source>
        <dbReference type="EMBL" id="WMV49787.1"/>
    </source>
</evidence>
<dbReference type="Pfam" id="PF13960">
    <property type="entry name" value="DUF4218"/>
    <property type="match status" value="1"/>
</dbReference>
<gene>
    <name evidence="2" type="ORF">MTR67_043172</name>
</gene>
<feature type="domain" description="DUF4218" evidence="1">
    <location>
        <begin position="61"/>
        <end position="124"/>
    </location>
</feature>
<reference evidence="2" key="1">
    <citation type="submission" date="2023-08" db="EMBL/GenBank/DDBJ databases">
        <title>A de novo genome assembly of Solanum verrucosum Schlechtendal, a Mexican diploid species geographically isolated from the other diploid A-genome species in potato relatives.</title>
        <authorList>
            <person name="Hosaka K."/>
        </authorList>
    </citation>
    <scope>NUCLEOTIDE SEQUENCE</scope>
    <source>
        <tissue evidence="2">Young leaves</tissue>
    </source>
</reference>
<dbReference type="EMBL" id="CP133621">
    <property type="protein sequence ID" value="WMV49787.1"/>
    <property type="molecule type" value="Genomic_DNA"/>
</dbReference>
<keyword evidence="3" id="KW-1185">Reference proteome</keyword>
<dbReference type="AlphaFoldDB" id="A0AAF0ZRU7"/>
<evidence type="ECO:0000313" key="3">
    <source>
        <dbReference type="Proteomes" id="UP001234989"/>
    </source>
</evidence>